<dbReference type="EMBL" id="JAAAMJ010000015">
    <property type="protein sequence ID" value="NDV88362.1"/>
    <property type="molecule type" value="Genomic_DNA"/>
</dbReference>
<name>A0A6L9ML34_9HYPH</name>
<dbReference type="InterPro" id="IPR012480">
    <property type="entry name" value="Hepar_II_III_C"/>
</dbReference>
<comment type="caution">
    <text evidence="3">The sequence shown here is derived from an EMBL/GenBank/DDBJ whole genome shotgun (WGS) entry which is preliminary data.</text>
</comment>
<gene>
    <name evidence="3" type="ORF">GTW51_16800</name>
</gene>
<dbReference type="InterPro" id="IPR008929">
    <property type="entry name" value="Chondroitin_lyas"/>
</dbReference>
<evidence type="ECO:0000313" key="4">
    <source>
        <dbReference type="Proteomes" id="UP000476332"/>
    </source>
</evidence>
<accession>A0A6L9ML34</accession>
<evidence type="ECO:0000256" key="1">
    <source>
        <dbReference type="ARBA" id="ARBA00004196"/>
    </source>
</evidence>
<evidence type="ECO:0000313" key="3">
    <source>
        <dbReference type="EMBL" id="NDV88362.1"/>
    </source>
</evidence>
<organism evidence="3 4">
    <name type="scientific">Aurantimonas aggregata</name>
    <dbReference type="NCBI Taxonomy" id="2047720"/>
    <lineage>
        <taxon>Bacteria</taxon>
        <taxon>Pseudomonadati</taxon>
        <taxon>Pseudomonadota</taxon>
        <taxon>Alphaproteobacteria</taxon>
        <taxon>Hyphomicrobiales</taxon>
        <taxon>Aurantimonadaceae</taxon>
        <taxon>Aurantimonas</taxon>
    </lineage>
</organism>
<dbReference type="GO" id="GO:0016829">
    <property type="term" value="F:lyase activity"/>
    <property type="evidence" value="ECO:0007669"/>
    <property type="project" value="InterPro"/>
</dbReference>
<feature type="domain" description="Heparinase II/III-like C-terminal" evidence="2">
    <location>
        <begin position="313"/>
        <end position="547"/>
    </location>
</feature>
<reference evidence="3 4" key="1">
    <citation type="submission" date="2020-01" db="EMBL/GenBank/DDBJ databases">
        <title>Genomes of bacteria type strains.</title>
        <authorList>
            <person name="Chen J."/>
            <person name="Zhu S."/>
            <person name="Chen J."/>
        </authorList>
    </citation>
    <scope>NUCLEOTIDE SEQUENCE [LARGE SCALE GENOMIC DNA]</scope>
    <source>
        <strain evidence="3 4">KCTC 52919</strain>
    </source>
</reference>
<dbReference type="RefSeq" id="WP_163045197.1">
    <property type="nucleotide sequence ID" value="NZ_JAAAMJ010000015.1"/>
</dbReference>
<dbReference type="Gene3D" id="2.70.98.70">
    <property type="match status" value="1"/>
</dbReference>
<keyword evidence="4" id="KW-1185">Reference proteome</keyword>
<dbReference type="AlphaFoldDB" id="A0A6L9ML34"/>
<protein>
    <submittedName>
        <fullName evidence="3">Heparinase</fullName>
    </submittedName>
</protein>
<dbReference type="Proteomes" id="UP000476332">
    <property type="component" value="Unassembled WGS sequence"/>
</dbReference>
<dbReference type="Gene3D" id="1.50.10.100">
    <property type="entry name" value="Chondroitin AC/alginate lyase"/>
    <property type="match status" value="1"/>
</dbReference>
<comment type="subcellular location">
    <subcellularLocation>
        <location evidence="1">Cell envelope</location>
    </subcellularLocation>
</comment>
<sequence length="561" mass="61427">MSTSLVDRPLLAVLTLREAWRRARRRLRTGPIHRWRFAGGVPDRLLVVPPNLRHGDPAVAEAIYAGRFHFAGQLLEPGRSSIFELALPSPAYAAELNGFDWLRHHAEAGDALAVANARTLVDDWIRFKGRTIAGPAFEPAVTARRVISWMTHADLLLTDAELGFYRRFMKSLAGQARYLRSIAQEAPDGMPRLTVRIALALAALCLPTPNARIRIAALHLADELDRQIFPDGGHVSRDPCAVARILADMIPLRQTFVGQGQPVPKGIYTAIDRMLPALRFFRHSDGSLALFNGAGAGDVHLLSVLLRFDETLGEPMFHARQSGYHRLAAGQTVVVADTGCPPPPAFSGGAHAGTLSFELSSEASRIVVNCGRPIGEDGDWRRLSRSTAAHSTVTIADQSSSRFARSESLDRFLGTPLVPGPTHVDCAETGDSGLGFEATHDGYDRGFGLLHSRRIEVSRDGRTVLGADRFLRGGGHRPQMIARDATARFHLHPSVVVESAGAAIRLSVRDQTWLFRCDSHCEIEDSIFFADVAGARRTLQIVVPFDALSPDGVAWRFDRER</sequence>
<dbReference type="Pfam" id="PF07940">
    <property type="entry name" value="Hepar_II_III_C"/>
    <property type="match status" value="1"/>
</dbReference>
<proteinExistence type="predicted"/>
<dbReference type="GO" id="GO:0030313">
    <property type="term" value="C:cell envelope"/>
    <property type="evidence" value="ECO:0007669"/>
    <property type="project" value="UniProtKB-SubCell"/>
</dbReference>
<evidence type="ECO:0000259" key="2">
    <source>
        <dbReference type="Pfam" id="PF07940"/>
    </source>
</evidence>